<comment type="similarity">
    <text evidence="1 2">Belongs to the CutC family.</text>
</comment>
<dbReference type="PANTHER" id="PTHR12598:SF0">
    <property type="entry name" value="COPPER HOMEOSTASIS PROTEIN CUTC HOMOLOG"/>
    <property type="match status" value="1"/>
</dbReference>
<evidence type="ECO:0000256" key="1">
    <source>
        <dbReference type="ARBA" id="ARBA00007768"/>
    </source>
</evidence>
<name>A0A4R2P5S6_9BACL</name>
<comment type="caution">
    <text evidence="3">The sequence shown here is derived from an EMBL/GenBank/DDBJ whole genome shotgun (WGS) entry which is preliminary data.</text>
</comment>
<dbReference type="Gene3D" id="3.20.20.380">
    <property type="entry name" value="Copper homeostasis (CutC) domain"/>
    <property type="match status" value="1"/>
</dbReference>
<dbReference type="Proteomes" id="UP000295416">
    <property type="component" value="Unassembled WGS sequence"/>
</dbReference>
<gene>
    <name evidence="2" type="primary">cutC</name>
    <name evidence="3" type="ORF">EV207_10911</name>
</gene>
<evidence type="ECO:0000313" key="3">
    <source>
        <dbReference type="EMBL" id="TCP29558.1"/>
    </source>
</evidence>
<organism evidence="3 4">
    <name type="scientific">Scopulibacillus darangshiensis</name>
    <dbReference type="NCBI Taxonomy" id="442528"/>
    <lineage>
        <taxon>Bacteria</taxon>
        <taxon>Bacillati</taxon>
        <taxon>Bacillota</taxon>
        <taxon>Bacilli</taxon>
        <taxon>Bacillales</taxon>
        <taxon>Sporolactobacillaceae</taxon>
        <taxon>Scopulibacillus</taxon>
    </lineage>
</organism>
<dbReference type="Pfam" id="PF03932">
    <property type="entry name" value="CutC"/>
    <property type="match status" value="1"/>
</dbReference>
<dbReference type="AlphaFoldDB" id="A0A4R2P5S6"/>
<dbReference type="HAMAP" id="MF_00795">
    <property type="entry name" value="CutC"/>
    <property type="match status" value="1"/>
</dbReference>
<comment type="caution">
    <text evidence="2">Once thought to be involved in copper homeostasis, experiments in E.coli have shown this is not the case.</text>
</comment>
<protein>
    <recommendedName>
        <fullName evidence="2">PF03932 family protein CutC</fullName>
    </recommendedName>
</protein>
<dbReference type="PANTHER" id="PTHR12598">
    <property type="entry name" value="COPPER HOMEOSTASIS PROTEIN CUTC"/>
    <property type="match status" value="1"/>
</dbReference>
<dbReference type="OrthoDB" id="9815677at2"/>
<proteinExistence type="inferred from homology"/>
<accession>A0A4R2P5S6</accession>
<keyword evidence="4" id="KW-1185">Reference proteome</keyword>
<dbReference type="SUPFAM" id="SSF110395">
    <property type="entry name" value="CutC-like"/>
    <property type="match status" value="1"/>
</dbReference>
<reference evidence="3 4" key="1">
    <citation type="submission" date="2019-03" db="EMBL/GenBank/DDBJ databases">
        <title>Genomic Encyclopedia of Type Strains, Phase IV (KMG-IV): sequencing the most valuable type-strain genomes for metagenomic binning, comparative biology and taxonomic classification.</title>
        <authorList>
            <person name="Goeker M."/>
        </authorList>
    </citation>
    <scope>NUCLEOTIDE SEQUENCE [LARGE SCALE GENOMIC DNA]</scope>
    <source>
        <strain evidence="3 4">DSM 19377</strain>
    </source>
</reference>
<dbReference type="GO" id="GO:0005737">
    <property type="term" value="C:cytoplasm"/>
    <property type="evidence" value="ECO:0007669"/>
    <property type="project" value="UniProtKB-SubCell"/>
</dbReference>
<evidence type="ECO:0000313" key="4">
    <source>
        <dbReference type="Proteomes" id="UP000295416"/>
    </source>
</evidence>
<dbReference type="InterPro" id="IPR036822">
    <property type="entry name" value="CutC-like_dom_sf"/>
</dbReference>
<evidence type="ECO:0000256" key="2">
    <source>
        <dbReference type="HAMAP-Rule" id="MF_00795"/>
    </source>
</evidence>
<dbReference type="RefSeq" id="WP_132745525.1">
    <property type="nucleotide sequence ID" value="NZ_SLXK01000009.1"/>
</dbReference>
<keyword evidence="2" id="KW-0963">Cytoplasm</keyword>
<dbReference type="GO" id="GO:0005507">
    <property type="term" value="F:copper ion binding"/>
    <property type="evidence" value="ECO:0007669"/>
    <property type="project" value="TreeGrafter"/>
</dbReference>
<dbReference type="InterPro" id="IPR005627">
    <property type="entry name" value="CutC-like"/>
</dbReference>
<sequence length="227" mass="24853">MKIEVIVQNEKDARDAEKAGADRLELVSAINEGGLTPAYDTIKGVLESVTIPVFVMVRPHSRTFNYNAADWSKIEEDVKMVKTLGAPGIVFGCLNENNEINEATLSKVINLIDGMGMTFHRAFDDVVNQEKAYQTLCSYKAVERILTSGGAPKAEEGLNQLQRLVNLSKESGGPKILVGSGLNSDNVNAIHNVLQAKEYHFGSGVRVNGSFLYSIDSRKIGRIRELV</sequence>
<dbReference type="EMBL" id="SLXK01000009">
    <property type="protein sequence ID" value="TCP29558.1"/>
    <property type="molecule type" value="Genomic_DNA"/>
</dbReference>
<comment type="subcellular location">
    <subcellularLocation>
        <location evidence="2">Cytoplasm</location>
    </subcellularLocation>
</comment>